<comment type="caution">
    <text evidence="3">The sequence shown here is derived from an EMBL/GenBank/DDBJ whole genome shotgun (WGS) entry which is preliminary data.</text>
</comment>
<sequence>MNYTMSIQLLPHHPGNSDKFSYISSSIEIIENSGMTHFVGPTETTVEGTLDELLNLVKRLNAHLADEGCDEVISNIKLIQSESDDIKIKSLLADYYEFDENE</sequence>
<reference evidence="4" key="1">
    <citation type="journal article" date="2019" name="Int. J. Syst. Evol. Microbiol.">
        <title>The Global Catalogue of Microorganisms (GCM) 10K type strain sequencing project: providing services to taxonomists for standard genome sequencing and annotation.</title>
        <authorList>
            <consortium name="The Broad Institute Genomics Platform"/>
            <consortium name="The Broad Institute Genome Sequencing Center for Infectious Disease"/>
            <person name="Wu L."/>
            <person name="Ma J."/>
        </authorList>
    </citation>
    <scope>NUCLEOTIDE SEQUENCE [LARGE SCALE GENOMIC DNA]</scope>
    <source>
        <strain evidence="4">KCTC 33575</strain>
    </source>
</reference>
<dbReference type="SUPFAM" id="SSF89957">
    <property type="entry name" value="MTH1187/YkoF-like"/>
    <property type="match status" value="1"/>
</dbReference>
<dbReference type="PANTHER" id="PTHR33777:SF1">
    <property type="entry name" value="UPF0045 PROTEIN ECM15"/>
    <property type="match status" value="1"/>
</dbReference>
<dbReference type="InterPro" id="IPR051614">
    <property type="entry name" value="UPF0045_domain"/>
</dbReference>
<dbReference type="Gene3D" id="3.30.70.930">
    <property type="match status" value="1"/>
</dbReference>
<dbReference type="Pfam" id="PF01910">
    <property type="entry name" value="Thiamine_BP"/>
    <property type="match status" value="1"/>
</dbReference>
<accession>A0ABW5WZQ7</accession>
<proteinExistence type="inferred from homology"/>
<dbReference type="PANTHER" id="PTHR33777">
    <property type="entry name" value="UPF0045 PROTEIN ECM15"/>
    <property type="match status" value="1"/>
</dbReference>
<evidence type="ECO:0000313" key="3">
    <source>
        <dbReference type="EMBL" id="MFD2831460.1"/>
    </source>
</evidence>
<dbReference type="RefSeq" id="WP_377775738.1">
    <property type="nucleotide sequence ID" value="NZ_JBHUOQ010000005.1"/>
</dbReference>
<feature type="domain" description="Thiamine-binding protein" evidence="2">
    <location>
        <begin position="5"/>
        <end position="83"/>
    </location>
</feature>
<gene>
    <name evidence="3" type="ORF">ACFSX4_13370</name>
</gene>
<dbReference type="Proteomes" id="UP001597519">
    <property type="component" value="Unassembled WGS sequence"/>
</dbReference>
<protein>
    <submittedName>
        <fullName evidence="3">MTH1187 family thiamine-binding protein</fullName>
    </submittedName>
</protein>
<name>A0ABW5WZQ7_9STAP</name>
<dbReference type="InterPro" id="IPR029756">
    <property type="entry name" value="MTH1187/YkoF-like"/>
</dbReference>
<dbReference type="InterPro" id="IPR002767">
    <property type="entry name" value="Thiamine_BP"/>
</dbReference>
<comment type="similarity">
    <text evidence="1">Belongs to the UPF0045 family.</text>
</comment>
<evidence type="ECO:0000256" key="1">
    <source>
        <dbReference type="ARBA" id="ARBA00010272"/>
    </source>
</evidence>
<organism evidence="3 4">
    <name type="scientific">Corticicoccus populi</name>
    <dbReference type="NCBI Taxonomy" id="1812821"/>
    <lineage>
        <taxon>Bacteria</taxon>
        <taxon>Bacillati</taxon>
        <taxon>Bacillota</taxon>
        <taxon>Bacilli</taxon>
        <taxon>Bacillales</taxon>
        <taxon>Staphylococcaceae</taxon>
        <taxon>Corticicoccus</taxon>
    </lineage>
</organism>
<dbReference type="EMBL" id="JBHUOQ010000005">
    <property type="protein sequence ID" value="MFD2831460.1"/>
    <property type="molecule type" value="Genomic_DNA"/>
</dbReference>
<keyword evidence="4" id="KW-1185">Reference proteome</keyword>
<evidence type="ECO:0000259" key="2">
    <source>
        <dbReference type="Pfam" id="PF01910"/>
    </source>
</evidence>
<evidence type="ECO:0000313" key="4">
    <source>
        <dbReference type="Proteomes" id="UP001597519"/>
    </source>
</evidence>